<organism evidence="2 3">
    <name type="scientific">Nocardioides acrostichi</name>
    <dbReference type="NCBI Taxonomy" id="2784339"/>
    <lineage>
        <taxon>Bacteria</taxon>
        <taxon>Bacillati</taxon>
        <taxon>Actinomycetota</taxon>
        <taxon>Actinomycetes</taxon>
        <taxon>Propionibacteriales</taxon>
        <taxon>Nocardioidaceae</taxon>
        <taxon>Nocardioides</taxon>
    </lineage>
</organism>
<keyword evidence="3" id="KW-1185">Reference proteome</keyword>
<dbReference type="RefSeq" id="WP_194501782.1">
    <property type="nucleotide sequence ID" value="NZ_JADIVZ010000001.1"/>
</dbReference>
<protein>
    <submittedName>
        <fullName evidence="2">Uncharacterized protein</fullName>
    </submittedName>
</protein>
<reference evidence="2" key="1">
    <citation type="submission" date="2020-11" db="EMBL/GenBank/DDBJ databases">
        <title>Nocardioides sp. CBS4Y-1, whole genome shotgun sequence.</title>
        <authorList>
            <person name="Tuo L."/>
        </authorList>
    </citation>
    <scope>NUCLEOTIDE SEQUENCE</scope>
    <source>
        <strain evidence="2">CBS4Y-1</strain>
    </source>
</reference>
<feature type="region of interest" description="Disordered" evidence="1">
    <location>
        <begin position="153"/>
        <end position="201"/>
    </location>
</feature>
<feature type="compositionally biased region" description="Acidic residues" evidence="1">
    <location>
        <begin position="155"/>
        <end position="192"/>
    </location>
</feature>
<evidence type="ECO:0000313" key="2">
    <source>
        <dbReference type="EMBL" id="MBF4160570.1"/>
    </source>
</evidence>
<accession>A0A930UWW5</accession>
<sequence>MSSERRHDGQGDPDDVGSVAEEAAKLLGALSDWAGDSAREQVAGASAGLGAAWAEGLADLAGAAAGAARGLSEHVGHVGEGVAEGLAEGIATGSPECRYCPVCRTVHAVRQLNPEVRDHLQTALASLLQAGAALMAAPAGARRHDAAGVERIDLDAEGDPADDLERDLGEDLAADWDGLDDDPDDSPDDSPDDDRRSSSHE</sequence>
<evidence type="ECO:0000313" key="3">
    <source>
        <dbReference type="Proteomes" id="UP000656804"/>
    </source>
</evidence>
<dbReference type="Proteomes" id="UP000656804">
    <property type="component" value="Unassembled WGS sequence"/>
</dbReference>
<evidence type="ECO:0000256" key="1">
    <source>
        <dbReference type="SAM" id="MobiDB-lite"/>
    </source>
</evidence>
<comment type="caution">
    <text evidence="2">The sequence shown here is derived from an EMBL/GenBank/DDBJ whole genome shotgun (WGS) entry which is preliminary data.</text>
</comment>
<proteinExistence type="predicted"/>
<dbReference type="EMBL" id="JADIVZ010000001">
    <property type="protein sequence ID" value="MBF4160570.1"/>
    <property type="molecule type" value="Genomic_DNA"/>
</dbReference>
<name>A0A930UWW5_9ACTN</name>
<dbReference type="AlphaFoldDB" id="A0A930UWW5"/>
<gene>
    <name evidence="2" type="ORF">ISG29_02635</name>
</gene>